<evidence type="ECO:0000313" key="2">
    <source>
        <dbReference type="EMBL" id="PTQ58195.1"/>
    </source>
</evidence>
<dbReference type="Gene3D" id="3.30.70.120">
    <property type="match status" value="1"/>
</dbReference>
<comment type="caution">
    <text evidence="2">The sequence shown here is derived from an EMBL/GenBank/DDBJ whole genome shotgun (WGS) entry which is preliminary data.</text>
</comment>
<keyword evidence="3" id="KW-1185">Reference proteome</keyword>
<dbReference type="EMBL" id="QAOG01000010">
    <property type="protein sequence ID" value="PTQ58195.1"/>
    <property type="molecule type" value="Genomic_DNA"/>
</dbReference>
<dbReference type="InterPro" id="IPR003793">
    <property type="entry name" value="UPF0166"/>
</dbReference>
<comment type="similarity">
    <text evidence="1">Belongs to the UPF0166 family.</text>
</comment>
<name>A0A2T5GFW1_9SPHN</name>
<dbReference type="AlphaFoldDB" id="A0A2T5GFW1"/>
<reference evidence="2 3" key="1">
    <citation type="submission" date="2018-04" db="EMBL/GenBank/DDBJ databases">
        <title>Genomic Encyclopedia of Type Strains, Phase III (KMG-III): the genomes of soil and plant-associated and newly described type strains.</title>
        <authorList>
            <person name="Whitman W."/>
        </authorList>
    </citation>
    <scope>NUCLEOTIDE SEQUENCE [LARGE SCALE GENOMIC DNA]</scope>
    <source>
        <strain evidence="2 3">MA101b</strain>
    </source>
</reference>
<evidence type="ECO:0000313" key="3">
    <source>
        <dbReference type="Proteomes" id="UP000244189"/>
    </source>
</evidence>
<dbReference type="RefSeq" id="WP_192239384.1">
    <property type="nucleotide sequence ID" value="NZ_QAOG01000010.1"/>
</dbReference>
<dbReference type="Proteomes" id="UP000244189">
    <property type="component" value="Unassembled WGS sequence"/>
</dbReference>
<gene>
    <name evidence="2" type="ORF">C8J26_3964</name>
</gene>
<dbReference type="InterPro" id="IPR011322">
    <property type="entry name" value="N-reg_PII-like_a/b"/>
</dbReference>
<dbReference type="SUPFAM" id="SSF54913">
    <property type="entry name" value="GlnB-like"/>
    <property type="match status" value="1"/>
</dbReference>
<protein>
    <submittedName>
        <fullName evidence="2">Uncharacterized protein DUF190</fullName>
    </submittedName>
</protein>
<proteinExistence type="inferred from homology"/>
<sequence length="120" mass="13129">MKPADKAVKPGTRSRWAAKPLDRTLVAQAKADGIMNAVAHHTHYGYSNHGPVRENGAEIADPHLTMCVELIGQREQLEGFCRAHGDLLANKVIVYKHLEHWTVSPAGLRQEDADTAELAG</sequence>
<evidence type="ECO:0000256" key="1">
    <source>
        <dbReference type="ARBA" id="ARBA00010554"/>
    </source>
</evidence>
<accession>A0A2T5GFW1</accession>
<organism evidence="2 3">
    <name type="scientific">Sphingomonas aurantiaca</name>
    <dbReference type="NCBI Taxonomy" id="185949"/>
    <lineage>
        <taxon>Bacteria</taxon>
        <taxon>Pseudomonadati</taxon>
        <taxon>Pseudomonadota</taxon>
        <taxon>Alphaproteobacteria</taxon>
        <taxon>Sphingomonadales</taxon>
        <taxon>Sphingomonadaceae</taxon>
        <taxon>Sphingomonas</taxon>
    </lineage>
</organism>
<dbReference type="Pfam" id="PF02641">
    <property type="entry name" value="DUF190"/>
    <property type="match status" value="1"/>
</dbReference>
<dbReference type="InterPro" id="IPR015867">
    <property type="entry name" value="N-reg_PII/ATP_PRibTrfase_C"/>
</dbReference>